<reference evidence="1 2" key="1">
    <citation type="journal article" date="2010" name="Nature">
        <title>Genome sequence of the palaeopolyploid soybean.</title>
        <authorList>
            <person name="Schmutz J."/>
            <person name="Cannon S.B."/>
            <person name="Schlueter J."/>
            <person name="Ma J."/>
            <person name="Mitros T."/>
            <person name="Nelson W."/>
            <person name="Hyten D.L."/>
            <person name="Song Q."/>
            <person name="Thelen J.J."/>
            <person name="Cheng J."/>
            <person name="Xu D."/>
            <person name="Hellsten U."/>
            <person name="May G.D."/>
            <person name="Yu Y."/>
            <person name="Sakurai T."/>
            <person name="Umezawa T."/>
            <person name="Bhattacharyya M.K."/>
            <person name="Sandhu D."/>
            <person name="Valliyodan B."/>
            <person name="Lindquist E."/>
            <person name="Peto M."/>
            <person name="Grant D."/>
            <person name="Shu S."/>
            <person name="Goodstein D."/>
            <person name="Barry K."/>
            <person name="Futrell-Griggs M."/>
            <person name="Abernathy B."/>
            <person name="Du J."/>
            <person name="Tian Z."/>
            <person name="Zhu L."/>
            <person name="Gill N."/>
            <person name="Joshi T."/>
            <person name="Libault M."/>
            <person name="Sethuraman A."/>
            <person name="Zhang X.-C."/>
            <person name="Shinozaki K."/>
            <person name="Nguyen H.T."/>
            <person name="Wing R.A."/>
            <person name="Cregan P."/>
            <person name="Specht J."/>
            <person name="Grimwood J."/>
            <person name="Rokhsar D."/>
            <person name="Stacey G."/>
            <person name="Shoemaker R.C."/>
            <person name="Jackson S.A."/>
        </authorList>
    </citation>
    <scope>NUCLEOTIDE SEQUENCE</scope>
    <source>
        <strain evidence="2">cv. Williams 82</strain>
        <tissue evidence="1">Callus</tissue>
    </source>
</reference>
<evidence type="ECO:0000313" key="2">
    <source>
        <dbReference type="EnsemblPlants" id="KRH09083"/>
    </source>
</evidence>
<evidence type="ECO:0000313" key="1">
    <source>
        <dbReference type="EMBL" id="KRH09083.1"/>
    </source>
</evidence>
<proteinExistence type="predicted"/>
<organism evidence="1">
    <name type="scientific">Glycine max</name>
    <name type="common">Soybean</name>
    <name type="synonym">Glycine hispida</name>
    <dbReference type="NCBI Taxonomy" id="3847"/>
    <lineage>
        <taxon>Eukaryota</taxon>
        <taxon>Viridiplantae</taxon>
        <taxon>Streptophyta</taxon>
        <taxon>Embryophyta</taxon>
        <taxon>Tracheophyta</taxon>
        <taxon>Spermatophyta</taxon>
        <taxon>Magnoliopsida</taxon>
        <taxon>eudicotyledons</taxon>
        <taxon>Gunneridae</taxon>
        <taxon>Pentapetalae</taxon>
        <taxon>rosids</taxon>
        <taxon>fabids</taxon>
        <taxon>Fabales</taxon>
        <taxon>Fabaceae</taxon>
        <taxon>Papilionoideae</taxon>
        <taxon>50 kb inversion clade</taxon>
        <taxon>NPAAA clade</taxon>
        <taxon>indigoferoid/millettioid clade</taxon>
        <taxon>Phaseoleae</taxon>
        <taxon>Glycine</taxon>
        <taxon>Glycine subgen. Soja</taxon>
    </lineage>
</organism>
<name>A0A0R0G230_SOYBN</name>
<reference evidence="2" key="2">
    <citation type="submission" date="2018-02" db="UniProtKB">
        <authorList>
            <consortium name="EnsemblPlants"/>
        </authorList>
    </citation>
    <scope>IDENTIFICATION</scope>
    <source>
        <strain evidence="2">Williams 82</strain>
    </source>
</reference>
<keyword evidence="3" id="KW-1185">Reference proteome</keyword>
<dbReference type="Proteomes" id="UP000008827">
    <property type="component" value="Chromosome 16"/>
</dbReference>
<dbReference type="EMBL" id="CM000849">
    <property type="protein sequence ID" value="KRH09083.1"/>
    <property type="molecule type" value="Genomic_DNA"/>
</dbReference>
<sequence>MKTPLEDVGEYRKSKSDVSLMAETIDEDSQSTKVRCNPIWLELFKKGDDSGITLVLDKGTQNVVKMEGGWGRAHKKHEIE</sequence>
<dbReference type="AlphaFoldDB" id="A0A0R0G230"/>
<evidence type="ECO:0000313" key="3">
    <source>
        <dbReference type="Proteomes" id="UP000008827"/>
    </source>
</evidence>
<gene>
    <name evidence="1" type="ORF">GLYMA_16G194900</name>
</gene>
<dbReference type="EnsemblPlants" id="KRH09083">
    <property type="protein sequence ID" value="KRH09083"/>
    <property type="gene ID" value="GLYMA_16G194900"/>
</dbReference>
<protein>
    <submittedName>
        <fullName evidence="1 2">Uncharacterized protein</fullName>
    </submittedName>
</protein>
<dbReference type="InParanoid" id="A0A0R0G230"/>
<reference evidence="1" key="3">
    <citation type="submission" date="2018-07" db="EMBL/GenBank/DDBJ databases">
        <title>WGS assembly of Glycine max.</title>
        <authorList>
            <person name="Schmutz J."/>
            <person name="Cannon S."/>
            <person name="Schlueter J."/>
            <person name="Ma J."/>
            <person name="Mitros T."/>
            <person name="Nelson W."/>
            <person name="Hyten D."/>
            <person name="Song Q."/>
            <person name="Thelen J."/>
            <person name="Cheng J."/>
            <person name="Xu D."/>
            <person name="Hellsten U."/>
            <person name="May G."/>
            <person name="Yu Y."/>
            <person name="Sakurai T."/>
            <person name="Umezawa T."/>
            <person name="Bhattacharyya M."/>
            <person name="Sandhu D."/>
            <person name="Valliyodan B."/>
            <person name="Lindquist E."/>
            <person name="Peto M."/>
            <person name="Grant D."/>
            <person name="Shu S."/>
            <person name="Goodstein D."/>
            <person name="Barry K."/>
            <person name="Futrell-Griggs M."/>
            <person name="Abernathy B."/>
            <person name="Du J."/>
            <person name="Tian Z."/>
            <person name="Zhu L."/>
            <person name="Gill N."/>
            <person name="Joshi T."/>
            <person name="Libault M."/>
            <person name="Sethuraman A."/>
            <person name="Zhang X."/>
            <person name="Shinozaki K."/>
            <person name="Nguyen H."/>
            <person name="Wing R."/>
            <person name="Cregan P."/>
            <person name="Specht J."/>
            <person name="Grimwood J."/>
            <person name="Rokhsar D."/>
            <person name="Stacey G."/>
            <person name="Shoemaker R."/>
            <person name="Jackson S."/>
        </authorList>
    </citation>
    <scope>NUCLEOTIDE SEQUENCE</scope>
    <source>
        <tissue evidence="1">Callus</tissue>
    </source>
</reference>
<dbReference type="Gramene" id="KRH09083">
    <property type="protein sequence ID" value="KRH09083"/>
    <property type="gene ID" value="GLYMA_16G194900"/>
</dbReference>
<accession>A0A0R0G230</accession>